<dbReference type="GO" id="GO:0004639">
    <property type="term" value="F:phosphoribosylaminoimidazolesuccinocarboxamide synthase activity"/>
    <property type="evidence" value="ECO:0007669"/>
    <property type="project" value="UniProtKB-UniRule"/>
</dbReference>
<dbReference type="CDD" id="cd01414">
    <property type="entry name" value="SAICAR_synt_Sc"/>
    <property type="match status" value="1"/>
</dbReference>
<keyword evidence="3 8" id="KW-0436">Ligase</keyword>
<dbReference type="SUPFAM" id="SSF56104">
    <property type="entry name" value="SAICAR synthase-like"/>
    <property type="match status" value="1"/>
</dbReference>
<name>A0A538SZC3_UNCEI</name>
<dbReference type="EMBL" id="VBOV01000192">
    <property type="protein sequence ID" value="TMQ56733.1"/>
    <property type="molecule type" value="Genomic_DNA"/>
</dbReference>
<organism evidence="11 13">
    <name type="scientific">Eiseniibacteriota bacterium</name>
    <dbReference type="NCBI Taxonomy" id="2212470"/>
    <lineage>
        <taxon>Bacteria</taxon>
        <taxon>Candidatus Eiseniibacteriota</taxon>
    </lineage>
</organism>
<dbReference type="InterPro" id="IPR028923">
    <property type="entry name" value="SAICAR_synt/ADE2_N"/>
</dbReference>
<comment type="catalytic activity">
    <reaction evidence="7 8">
        <text>5-amino-1-(5-phospho-D-ribosyl)imidazole-4-carboxylate + L-aspartate + ATP = (2S)-2-[5-amino-1-(5-phospho-beta-D-ribosyl)imidazole-4-carboxamido]succinate + ADP + phosphate + 2 H(+)</text>
        <dbReference type="Rhea" id="RHEA:22628"/>
        <dbReference type="ChEBI" id="CHEBI:15378"/>
        <dbReference type="ChEBI" id="CHEBI:29991"/>
        <dbReference type="ChEBI" id="CHEBI:30616"/>
        <dbReference type="ChEBI" id="CHEBI:43474"/>
        <dbReference type="ChEBI" id="CHEBI:58443"/>
        <dbReference type="ChEBI" id="CHEBI:77657"/>
        <dbReference type="ChEBI" id="CHEBI:456216"/>
        <dbReference type="EC" id="6.3.2.6"/>
    </reaction>
</comment>
<comment type="similarity">
    <text evidence="2 8">Belongs to the SAICAR synthetase family.</text>
</comment>
<dbReference type="GO" id="GO:0005524">
    <property type="term" value="F:ATP binding"/>
    <property type="evidence" value="ECO:0007669"/>
    <property type="project" value="UniProtKB-KW"/>
</dbReference>
<evidence type="ECO:0000256" key="6">
    <source>
        <dbReference type="ARBA" id="ARBA00022840"/>
    </source>
</evidence>
<evidence type="ECO:0000256" key="8">
    <source>
        <dbReference type="HAMAP-Rule" id="MF_00137"/>
    </source>
</evidence>
<evidence type="ECO:0000313" key="13">
    <source>
        <dbReference type="Proteomes" id="UP000320913"/>
    </source>
</evidence>
<dbReference type="PROSITE" id="PS01058">
    <property type="entry name" value="SAICAR_SYNTHETASE_2"/>
    <property type="match status" value="1"/>
</dbReference>
<evidence type="ECO:0000313" key="12">
    <source>
        <dbReference type="Proteomes" id="UP000316292"/>
    </source>
</evidence>
<comment type="caution">
    <text evidence="11">The sequence shown here is derived from an EMBL/GenBank/DDBJ whole genome shotgun (WGS) entry which is preliminary data.</text>
</comment>
<dbReference type="NCBIfam" id="TIGR00081">
    <property type="entry name" value="purC"/>
    <property type="match status" value="1"/>
</dbReference>
<dbReference type="UniPathway" id="UPA00074">
    <property type="reaction ID" value="UER00131"/>
</dbReference>
<dbReference type="Gene3D" id="3.30.470.20">
    <property type="entry name" value="ATP-grasp fold, B domain"/>
    <property type="match status" value="1"/>
</dbReference>
<gene>
    <name evidence="8" type="primary">purC</name>
    <name evidence="10" type="ORF">E6K71_02045</name>
    <name evidence="11" type="ORF">E6K75_08000</name>
</gene>
<reference evidence="12 13" key="1">
    <citation type="journal article" date="2019" name="Nat. Microbiol.">
        <title>Mediterranean grassland soil C-N compound turnover is dependent on rainfall and depth, and is mediated by genomically divergent microorganisms.</title>
        <authorList>
            <person name="Diamond S."/>
            <person name="Andeer P.F."/>
            <person name="Li Z."/>
            <person name="Crits-Christoph A."/>
            <person name="Burstein D."/>
            <person name="Anantharaman K."/>
            <person name="Lane K.R."/>
            <person name="Thomas B.C."/>
            <person name="Pan C."/>
            <person name="Northen T.R."/>
            <person name="Banfield J.F."/>
        </authorList>
    </citation>
    <scope>NUCLEOTIDE SEQUENCE [LARGE SCALE GENOMIC DNA]</scope>
    <source>
        <strain evidence="10">WS_1</strain>
        <strain evidence="11">WS_5</strain>
    </source>
</reference>
<evidence type="ECO:0000313" key="11">
    <source>
        <dbReference type="EMBL" id="TMQ56733.1"/>
    </source>
</evidence>
<evidence type="ECO:0000256" key="4">
    <source>
        <dbReference type="ARBA" id="ARBA00022741"/>
    </source>
</evidence>
<dbReference type="FunFam" id="3.30.470.20:FF:000015">
    <property type="entry name" value="Phosphoribosylaminoimidazole-succinocarboxamide synthase"/>
    <property type="match status" value="1"/>
</dbReference>
<dbReference type="GO" id="GO:0005737">
    <property type="term" value="C:cytoplasm"/>
    <property type="evidence" value="ECO:0007669"/>
    <property type="project" value="TreeGrafter"/>
</dbReference>
<protein>
    <recommendedName>
        <fullName evidence="8">Phosphoribosylaminoimidazole-succinocarboxamide synthase</fullName>
        <ecNumber evidence="8">6.3.2.6</ecNumber>
    </recommendedName>
    <alternativeName>
        <fullName evidence="8">SAICAR synthetase</fullName>
    </alternativeName>
</protein>
<dbReference type="EC" id="6.3.2.6" evidence="8"/>
<keyword evidence="4 8" id="KW-0547">Nucleotide-binding</keyword>
<keyword evidence="5 8" id="KW-0658">Purine biosynthesis</keyword>
<feature type="domain" description="SAICAR synthetase/ADE2 N-terminal" evidence="9">
    <location>
        <begin position="20"/>
        <end position="267"/>
    </location>
</feature>
<dbReference type="Proteomes" id="UP000316292">
    <property type="component" value="Unassembled WGS sequence"/>
</dbReference>
<evidence type="ECO:0000313" key="10">
    <source>
        <dbReference type="EMBL" id="TMQ50658.1"/>
    </source>
</evidence>
<dbReference type="PANTHER" id="PTHR43700">
    <property type="entry name" value="PHOSPHORIBOSYLAMINOIMIDAZOLE-SUCCINOCARBOXAMIDE SYNTHASE"/>
    <property type="match status" value="1"/>
</dbReference>
<dbReference type="PANTHER" id="PTHR43700:SF1">
    <property type="entry name" value="PHOSPHORIBOSYLAMINOIMIDAZOLE-SUCCINOCARBOXAMIDE SYNTHASE"/>
    <property type="match status" value="1"/>
</dbReference>
<evidence type="ECO:0000259" key="9">
    <source>
        <dbReference type="Pfam" id="PF01259"/>
    </source>
</evidence>
<dbReference type="Proteomes" id="UP000320913">
    <property type="component" value="Unassembled WGS sequence"/>
</dbReference>
<evidence type="ECO:0000256" key="5">
    <source>
        <dbReference type="ARBA" id="ARBA00022755"/>
    </source>
</evidence>
<dbReference type="AlphaFoldDB" id="A0A538SZC3"/>
<proteinExistence type="inferred from homology"/>
<dbReference type="Gene3D" id="3.30.200.20">
    <property type="entry name" value="Phosphorylase Kinase, domain 1"/>
    <property type="match status" value="1"/>
</dbReference>
<sequence>MRAVERALRQIEIPGREPDYAGKVRDLYDLGDSLLIVATDRVSAYDVILGEGIPGKGRVLTQISRFWFEKLRGLLPNHYITTDVASFPAPFSQHGSLLEGRSMRVRRAKRYDVECVVRGYLAGSGWKEYQASGAVCGVKLPPGLKLSSKLPEPIFTPATKAQEGHDENITFDRMASIVGRPVAEKLREASLRIYRAAAEHARERGFILADTKFEFGERDGAPLWIDEALSPDSSRYWPTEGYREGVAQDSFDKQVIRDYLDSIRWDRNPPPPRLPDEVIEKTSRRYEEALAGITGSPRPR</sequence>
<dbReference type="HAMAP" id="MF_00137">
    <property type="entry name" value="SAICAR_synth"/>
    <property type="match status" value="1"/>
</dbReference>
<dbReference type="InterPro" id="IPR018236">
    <property type="entry name" value="SAICAR_synthetase_CS"/>
</dbReference>
<evidence type="ECO:0000256" key="7">
    <source>
        <dbReference type="ARBA" id="ARBA00048475"/>
    </source>
</evidence>
<accession>A0A538SZC3</accession>
<evidence type="ECO:0000256" key="3">
    <source>
        <dbReference type="ARBA" id="ARBA00022598"/>
    </source>
</evidence>
<dbReference type="NCBIfam" id="NF010568">
    <property type="entry name" value="PRK13961.1"/>
    <property type="match status" value="1"/>
</dbReference>
<keyword evidence="6 8" id="KW-0067">ATP-binding</keyword>
<dbReference type="Pfam" id="PF01259">
    <property type="entry name" value="SAICAR_synt"/>
    <property type="match status" value="1"/>
</dbReference>
<comment type="pathway">
    <text evidence="1 8">Purine metabolism; IMP biosynthesis via de novo pathway; 5-amino-1-(5-phospho-D-ribosyl)imidazole-4-carboxamide from 5-amino-1-(5-phospho-D-ribosyl)imidazole-4-carboxylate: step 1/2.</text>
</comment>
<dbReference type="GO" id="GO:0006189">
    <property type="term" value="P:'de novo' IMP biosynthetic process"/>
    <property type="evidence" value="ECO:0007669"/>
    <property type="project" value="UniProtKB-UniRule"/>
</dbReference>
<evidence type="ECO:0000256" key="2">
    <source>
        <dbReference type="ARBA" id="ARBA00010190"/>
    </source>
</evidence>
<dbReference type="InterPro" id="IPR001636">
    <property type="entry name" value="SAICAR_synth"/>
</dbReference>
<dbReference type="EMBL" id="VBOR01000030">
    <property type="protein sequence ID" value="TMQ50658.1"/>
    <property type="molecule type" value="Genomic_DNA"/>
</dbReference>
<evidence type="ECO:0000256" key="1">
    <source>
        <dbReference type="ARBA" id="ARBA00004672"/>
    </source>
</evidence>